<dbReference type="SUPFAM" id="SSF47789">
    <property type="entry name" value="C-terminal domain of RNA polymerase alpha subunit"/>
    <property type="match status" value="1"/>
</dbReference>
<keyword evidence="4 11" id="KW-0240">DNA-directed RNA polymerase</keyword>
<dbReference type="GO" id="GO:0003899">
    <property type="term" value="F:DNA-directed RNA polymerase activity"/>
    <property type="evidence" value="ECO:0007669"/>
    <property type="project" value="UniProtKB-UniRule"/>
</dbReference>
<evidence type="ECO:0000256" key="6">
    <source>
        <dbReference type="ARBA" id="ARBA00022695"/>
    </source>
</evidence>
<dbReference type="Pfam" id="PF01000">
    <property type="entry name" value="RNA_pol_A_bac"/>
    <property type="match status" value="1"/>
</dbReference>
<dbReference type="AlphaFoldDB" id="A0A517ZWK4"/>
<dbReference type="InterPro" id="IPR011260">
    <property type="entry name" value="RNAP_asu_C"/>
</dbReference>
<dbReference type="NCBIfam" id="NF003519">
    <property type="entry name" value="PRK05182.2-5"/>
    <property type="match status" value="1"/>
</dbReference>
<dbReference type="GO" id="GO:0006351">
    <property type="term" value="P:DNA-templated transcription"/>
    <property type="evidence" value="ECO:0007669"/>
    <property type="project" value="UniProtKB-UniRule"/>
</dbReference>
<evidence type="ECO:0000256" key="3">
    <source>
        <dbReference type="ARBA" id="ARBA00015972"/>
    </source>
</evidence>
<keyword evidence="7 11" id="KW-0804">Transcription</keyword>
<evidence type="ECO:0000256" key="9">
    <source>
        <dbReference type="ARBA" id="ARBA00033070"/>
    </source>
</evidence>
<dbReference type="InterPro" id="IPR011773">
    <property type="entry name" value="DNA-dir_RpoA"/>
</dbReference>
<dbReference type="CDD" id="cd06928">
    <property type="entry name" value="RNAP_alpha_NTD"/>
    <property type="match status" value="1"/>
</dbReference>
<dbReference type="InterPro" id="IPR011262">
    <property type="entry name" value="DNA-dir_RNA_pol_insert"/>
</dbReference>
<comment type="domain">
    <text evidence="11">The N-terminal domain is essential for RNAP assembly and basal transcription, whereas the C-terminal domain is involved in interaction with transcriptional regulators and with upstream promoter elements.</text>
</comment>
<accession>A0A517ZWK4</accession>
<dbReference type="Gene3D" id="1.10.150.20">
    <property type="entry name" value="5' to 3' exonuclease, C-terminal subdomain"/>
    <property type="match status" value="1"/>
</dbReference>
<evidence type="ECO:0000256" key="7">
    <source>
        <dbReference type="ARBA" id="ARBA00023163"/>
    </source>
</evidence>
<evidence type="ECO:0000256" key="1">
    <source>
        <dbReference type="ARBA" id="ARBA00007123"/>
    </source>
</evidence>
<organism evidence="13 14">
    <name type="scientific">Symmachiella dynata</name>
    <dbReference type="NCBI Taxonomy" id="2527995"/>
    <lineage>
        <taxon>Bacteria</taxon>
        <taxon>Pseudomonadati</taxon>
        <taxon>Planctomycetota</taxon>
        <taxon>Planctomycetia</taxon>
        <taxon>Planctomycetales</taxon>
        <taxon>Planctomycetaceae</taxon>
        <taxon>Symmachiella</taxon>
    </lineage>
</organism>
<sequence length="358" mass="39822">MTEAEFRLVIMFVGENQMRIRWRGLELPSKVCPELDVASPTYGKFVAEPFERGFGVTIGNSLRRILLSSLEGAALTKVKIQGVQHEFTTIPGVVEDVTDVVLNLKSLVLKNHSGDTKTLRIERHERGVVTGADIITDDTVEVISKDMVIATMTDDVPFVMELTAQTGRGYVSASEQYEMETEVGVIPLDALYSPVVRVRYKIEDTRVGQKTNYDKLILEIWTDGTVTPEMALVEAAKILRKHLNPFVTYREPGPELPPDASLKQMMEATGYAPVDTELEEKLNQSLAELNLSVRATNCLESEGINTVRDLVSRTEDQLLQVRNFGETTLTEVRERLDAINLRLGMRVPQGAPGMPAGM</sequence>
<dbReference type="Proteomes" id="UP000319383">
    <property type="component" value="Chromosome"/>
</dbReference>
<dbReference type="SMART" id="SM00662">
    <property type="entry name" value="RPOLD"/>
    <property type="match status" value="1"/>
</dbReference>
<proteinExistence type="inferred from homology"/>
<evidence type="ECO:0000256" key="11">
    <source>
        <dbReference type="HAMAP-Rule" id="MF_00059"/>
    </source>
</evidence>
<evidence type="ECO:0000313" key="13">
    <source>
        <dbReference type="EMBL" id="QDU46883.1"/>
    </source>
</evidence>
<dbReference type="SUPFAM" id="SSF56553">
    <property type="entry name" value="Insert subdomain of RNA polymerase alpha subunit"/>
    <property type="match status" value="1"/>
</dbReference>
<evidence type="ECO:0000256" key="8">
    <source>
        <dbReference type="ARBA" id="ARBA00032524"/>
    </source>
</evidence>
<comment type="similarity">
    <text evidence="1 11">Belongs to the RNA polymerase alpha chain family.</text>
</comment>
<evidence type="ECO:0000256" key="5">
    <source>
        <dbReference type="ARBA" id="ARBA00022679"/>
    </source>
</evidence>
<evidence type="ECO:0000256" key="2">
    <source>
        <dbReference type="ARBA" id="ARBA00012418"/>
    </source>
</evidence>
<dbReference type="GO" id="GO:0046983">
    <property type="term" value="F:protein dimerization activity"/>
    <property type="evidence" value="ECO:0007669"/>
    <property type="project" value="InterPro"/>
</dbReference>
<dbReference type="Pfam" id="PF03118">
    <property type="entry name" value="RNA_pol_A_CTD"/>
    <property type="match status" value="1"/>
</dbReference>
<dbReference type="KEGG" id="sdyn:Mal52_54060"/>
<dbReference type="NCBIfam" id="NF003513">
    <property type="entry name" value="PRK05182.1-2"/>
    <property type="match status" value="1"/>
</dbReference>
<comment type="function">
    <text evidence="11">DNA-dependent RNA polymerase catalyzes the transcription of DNA into RNA using the four ribonucleoside triphosphates as substrates.</text>
</comment>
<dbReference type="InterPro" id="IPR036603">
    <property type="entry name" value="RBP11-like"/>
</dbReference>
<comment type="catalytic activity">
    <reaction evidence="10 11">
        <text>RNA(n) + a ribonucleoside 5'-triphosphate = RNA(n+1) + diphosphate</text>
        <dbReference type="Rhea" id="RHEA:21248"/>
        <dbReference type="Rhea" id="RHEA-COMP:14527"/>
        <dbReference type="Rhea" id="RHEA-COMP:17342"/>
        <dbReference type="ChEBI" id="CHEBI:33019"/>
        <dbReference type="ChEBI" id="CHEBI:61557"/>
        <dbReference type="ChEBI" id="CHEBI:140395"/>
        <dbReference type="EC" id="2.7.7.6"/>
    </reaction>
</comment>
<dbReference type="FunFam" id="2.170.120.12:FF:000001">
    <property type="entry name" value="DNA-directed RNA polymerase subunit alpha"/>
    <property type="match status" value="1"/>
</dbReference>
<dbReference type="HAMAP" id="MF_00059">
    <property type="entry name" value="RNApol_bact_RpoA"/>
    <property type="match status" value="1"/>
</dbReference>
<dbReference type="EC" id="2.7.7.6" evidence="2 11"/>
<keyword evidence="14" id="KW-1185">Reference proteome</keyword>
<name>A0A517ZWK4_9PLAN</name>
<dbReference type="Pfam" id="PF01193">
    <property type="entry name" value="RNA_pol_L"/>
    <property type="match status" value="1"/>
</dbReference>
<dbReference type="SUPFAM" id="SSF55257">
    <property type="entry name" value="RBP11-like subunits of RNA polymerase"/>
    <property type="match status" value="1"/>
</dbReference>
<reference evidence="13 14" key="1">
    <citation type="submission" date="2019-02" db="EMBL/GenBank/DDBJ databases">
        <title>Deep-cultivation of Planctomycetes and their phenomic and genomic characterization uncovers novel biology.</title>
        <authorList>
            <person name="Wiegand S."/>
            <person name="Jogler M."/>
            <person name="Boedeker C."/>
            <person name="Pinto D."/>
            <person name="Vollmers J."/>
            <person name="Rivas-Marin E."/>
            <person name="Kohn T."/>
            <person name="Peeters S.H."/>
            <person name="Heuer A."/>
            <person name="Rast P."/>
            <person name="Oberbeckmann S."/>
            <person name="Bunk B."/>
            <person name="Jeske O."/>
            <person name="Meyerdierks A."/>
            <person name="Storesund J.E."/>
            <person name="Kallscheuer N."/>
            <person name="Luecker S."/>
            <person name="Lage O.M."/>
            <person name="Pohl T."/>
            <person name="Merkel B.J."/>
            <person name="Hornburger P."/>
            <person name="Mueller R.-W."/>
            <person name="Bruemmer F."/>
            <person name="Labrenz M."/>
            <person name="Spormann A.M."/>
            <person name="Op den Camp H."/>
            <person name="Overmann J."/>
            <person name="Amann R."/>
            <person name="Jetten M.S.M."/>
            <person name="Mascher T."/>
            <person name="Medema M.H."/>
            <person name="Devos D.P."/>
            <person name="Kaster A.-K."/>
            <person name="Ovreas L."/>
            <person name="Rohde M."/>
            <person name="Galperin M.Y."/>
            <person name="Jogler C."/>
        </authorList>
    </citation>
    <scope>NUCLEOTIDE SEQUENCE [LARGE SCALE GENOMIC DNA]</scope>
    <source>
        <strain evidence="13 14">Mal52</strain>
    </source>
</reference>
<dbReference type="GO" id="GO:0003677">
    <property type="term" value="F:DNA binding"/>
    <property type="evidence" value="ECO:0007669"/>
    <property type="project" value="UniProtKB-UniRule"/>
</dbReference>
<comment type="subunit">
    <text evidence="11">Homodimer. The RNAP catalytic core consists of 2 alpha, 1 beta, 1 beta' and 1 omega subunit. When a sigma factor is associated with the core the holoenzyme is formed, which can initiate transcription.</text>
</comment>
<feature type="region of interest" description="Alpha N-terminal domain (alpha-NTD)" evidence="11">
    <location>
        <begin position="1"/>
        <end position="250"/>
    </location>
</feature>
<gene>
    <name evidence="13" type="primary">rpoA_2</name>
    <name evidence="11" type="synonym">rpoA</name>
    <name evidence="13" type="ORF">Mal52_54060</name>
</gene>
<feature type="region of interest" description="Alpha C-terminal domain (alpha-CTD)" evidence="11">
    <location>
        <begin position="282"/>
        <end position="358"/>
    </location>
</feature>
<dbReference type="GO" id="GO:0005737">
    <property type="term" value="C:cytoplasm"/>
    <property type="evidence" value="ECO:0007669"/>
    <property type="project" value="UniProtKB-ARBA"/>
</dbReference>
<evidence type="ECO:0000256" key="4">
    <source>
        <dbReference type="ARBA" id="ARBA00022478"/>
    </source>
</evidence>
<dbReference type="InterPro" id="IPR011263">
    <property type="entry name" value="DNA-dir_RNA_pol_RpoA/D/Rpb3"/>
</dbReference>
<feature type="domain" description="DNA-directed RNA polymerase RpoA/D/Rpb3-type" evidence="12">
    <location>
        <begin position="42"/>
        <end position="249"/>
    </location>
</feature>
<dbReference type="InterPro" id="IPR036643">
    <property type="entry name" value="RNApol_insert_sf"/>
</dbReference>
<evidence type="ECO:0000313" key="14">
    <source>
        <dbReference type="Proteomes" id="UP000319383"/>
    </source>
</evidence>
<dbReference type="Gene3D" id="2.170.120.12">
    <property type="entry name" value="DNA-directed RNA polymerase, insert domain"/>
    <property type="match status" value="1"/>
</dbReference>
<dbReference type="Gene3D" id="3.30.1360.10">
    <property type="entry name" value="RNA polymerase, RBP11-like subunit"/>
    <property type="match status" value="1"/>
</dbReference>
<keyword evidence="6 11" id="KW-0548">Nucleotidyltransferase</keyword>
<evidence type="ECO:0000256" key="10">
    <source>
        <dbReference type="ARBA" id="ARBA00048552"/>
    </source>
</evidence>
<dbReference type="EMBL" id="CP036276">
    <property type="protein sequence ID" value="QDU46883.1"/>
    <property type="molecule type" value="Genomic_DNA"/>
</dbReference>
<dbReference type="NCBIfam" id="TIGR02027">
    <property type="entry name" value="rpoA"/>
    <property type="match status" value="1"/>
</dbReference>
<dbReference type="GO" id="GO:0000428">
    <property type="term" value="C:DNA-directed RNA polymerase complex"/>
    <property type="evidence" value="ECO:0007669"/>
    <property type="project" value="UniProtKB-KW"/>
</dbReference>
<protein>
    <recommendedName>
        <fullName evidence="3 11">DNA-directed RNA polymerase subunit alpha</fullName>
        <shortName evidence="11">RNAP subunit alpha</shortName>
        <ecNumber evidence="2 11">2.7.7.6</ecNumber>
    </recommendedName>
    <alternativeName>
        <fullName evidence="9 11">RNA polymerase subunit alpha</fullName>
    </alternativeName>
    <alternativeName>
        <fullName evidence="8 11">Transcriptase subunit alpha</fullName>
    </alternativeName>
</protein>
<keyword evidence="5 11" id="KW-0808">Transferase</keyword>
<evidence type="ECO:0000259" key="12">
    <source>
        <dbReference type="SMART" id="SM00662"/>
    </source>
</evidence>